<proteinExistence type="predicted"/>
<dbReference type="SMART" id="SM00744">
    <property type="entry name" value="RINGv"/>
    <property type="match status" value="1"/>
</dbReference>
<dbReference type="InterPro" id="IPR001841">
    <property type="entry name" value="Znf_RING"/>
</dbReference>
<sequence>MGLSSLPTPSDGVLTLVLMKTVLTISILKQIFRSALHALGLAPDAAAAGEWTFEASSVSSPAFASEASLTERFQIRVKPMRFGSVRCLQWQADCRVCLGWFKPESVVNCLPCGHLFHKNCVERWINYRNSTCPLCRCHILPADAPADMFGIPPHRVY</sequence>
<gene>
    <name evidence="7" type="ORF">HPP92_026471</name>
    <name evidence="6" type="ORF">HPP92_026696</name>
</gene>
<dbReference type="Proteomes" id="UP000639772">
    <property type="component" value="Unassembled WGS sequence"/>
</dbReference>
<dbReference type="InterPro" id="IPR013083">
    <property type="entry name" value="Znf_RING/FYVE/PHD"/>
</dbReference>
<evidence type="ECO:0000256" key="4">
    <source>
        <dbReference type="PROSITE-ProRule" id="PRU00175"/>
    </source>
</evidence>
<feature type="domain" description="RING-type" evidence="5">
    <location>
        <begin position="94"/>
        <end position="136"/>
    </location>
</feature>
<reference evidence="8 9" key="1">
    <citation type="journal article" date="2020" name="Nat. Food">
        <title>A phased Vanilla planifolia genome enables genetic improvement of flavour and production.</title>
        <authorList>
            <person name="Hasing T."/>
            <person name="Tang H."/>
            <person name="Brym M."/>
            <person name="Khazi F."/>
            <person name="Huang T."/>
            <person name="Chambers A.H."/>
        </authorList>
    </citation>
    <scope>NUCLEOTIDE SEQUENCE [LARGE SCALE GENOMIC DNA]</scope>
    <source>
        <tissue evidence="6">Leaf</tissue>
    </source>
</reference>
<evidence type="ECO:0000313" key="9">
    <source>
        <dbReference type="Proteomes" id="UP000639772"/>
    </source>
</evidence>
<dbReference type="Gene3D" id="3.30.40.10">
    <property type="entry name" value="Zinc/RING finger domain, C3HC4 (zinc finger)"/>
    <property type="match status" value="1"/>
</dbReference>
<keyword evidence="2 4" id="KW-0863">Zinc-finger</keyword>
<comment type="caution">
    <text evidence="6">The sequence shown here is derived from an EMBL/GenBank/DDBJ whole genome shotgun (WGS) entry which is preliminary data.</text>
</comment>
<dbReference type="Proteomes" id="UP000636800">
    <property type="component" value="Unassembled WGS sequence"/>
</dbReference>
<dbReference type="GO" id="GO:0008270">
    <property type="term" value="F:zinc ion binding"/>
    <property type="evidence" value="ECO:0007669"/>
    <property type="project" value="UniProtKB-KW"/>
</dbReference>
<evidence type="ECO:0000256" key="1">
    <source>
        <dbReference type="ARBA" id="ARBA00022723"/>
    </source>
</evidence>
<keyword evidence="1" id="KW-0479">Metal-binding</keyword>
<dbReference type="PANTHER" id="PTHR47258:SF1">
    <property type="entry name" value="E3 UBIQUITIN-PROTEIN LIGASE XERICO-RELATED"/>
    <property type="match status" value="1"/>
</dbReference>
<protein>
    <recommendedName>
        <fullName evidence="5">RING-type domain-containing protein</fullName>
    </recommendedName>
</protein>
<dbReference type="OrthoDB" id="8062037at2759"/>
<name>A0A835U758_VANPL</name>
<evidence type="ECO:0000313" key="8">
    <source>
        <dbReference type="Proteomes" id="UP000636800"/>
    </source>
</evidence>
<keyword evidence="8" id="KW-1185">Reference proteome</keyword>
<organism evidence="6 8">
    <name type="scientific">Vanilla planifolia</name>
    <name type="common">Vanilla</name>
    <dbReference type="NCBI Taxonomy" id="51239"/>
    <lineage>
        <taxon>Eukaryota</taxon>
        <taxon>Viridiplantae</taxon>
        <taxon>Streptophyta</taxon>
        <taxon>Embryophyta</taxon>
        <taxon>Tracheophyta</taxon>
        <taxon>Spermatophyta</taxon>
        <taxon>Magnoliopsida</taxon>
        <taxon>Liliopsida</taxon>
        <taxon>Asparagales</taxon>
        <taxon>Orchidaceae</taxon>
        <taxon>Vanilloideae</taxon>
        <taxon>Vanilleae</taxon>
        <taxon>Vanilla</taxon>
    </lineage>
</organism>
<dbReference type="EMBL" id="JADCNM010000083">
    <property type="protein sequence ID" value="KAG0451000.1"/>
    <property type="molecule type" value="Genomic_DNA"/>
</dbReference>
<dbReference type="CDD" id="cd16448">
    <property type="entry name" value="RING-H2"/>
    <property type="match status" value="1"/>
</dbReference>
<dbReference type="PANTHER" id="PTHR47258">
    <property type="match status" value="1"/>
</dbReference>
<evidence type="ECO:0000259" key="5">
    <source>
        <dbReference type="PROSITE" id="PS50089"/>
    </source>
</evidence>
<evidence type="ECO:0000256" key="2">
    <source>
        <dbReference type="ARBA" id="ARBA00022771"/>
    </source>
</evidence>
<dbReference type="PROSITE" id="PS50089">
    <property type="entry name" value="ZF_RING_2"/>
    <property type="match status" value="1"/>
</dbReference>
<dbReference type="SUPFAM" id="SSF57850">
    <property type="entry name" value="RING/U-box"/>
    <property type="match status" value="1"/>
</dbReference>
<dbReference type="SMART" id="SM00184">
    <property type="entry name" value="RING"/>
    <property type="match status" value="1"/>
</dbReference>
<keyword evidence="3" id="KW-0862">Zinc</keyword>
<dbReference type="InterPro" id="IPR011016">
    <property type="entry name" value="Znf_RING-CH"/>
</dbReference>
<evidence type="ECO:0000256" key="3">
    <source>
        <dbReference type="ARBA" id="ARBA00022833"/>
    </source>
</evidence>
<dbReference type="EMBL" id="JADCNL010000082">
    <property type="protein sequence ID" value="KAG0450907.1"/>
    <property type="molecule type" value="Genomic_DNA"/>
</dbReference>
<evidence type="ECO:0000313" key="6">
    <source>
        <dbReference type="EMBL" id="KAG0450907.1"/>
    </source>
</evidence>
<evidence type="ECO:0000313" key="7">
    <source>
        <dbReference type="EMBL" id="KAG0451000.1"/>
    </source>
</evidence>
<dbReference type="InterPro" id="IPR044249">
    <property type="entry name" value="XERICO-like"/>
</dbReference>
<accession>A0A835U758</accession>
<dbReference type="AlphaFoldDB" id="A0A835U758"/>
<dbReference type="Pfam" id="PF13639">
    <property type="entry name" value="zf-RING_2"/>
    <property type="match status" value="1"/>
</dbReference>